<dbReference type="PIRSF" id="PIRSF028162">
    <property type="entry name" value="BcbE_prd"/>
    <property type="match status" value="1"/>
</dbReference>
<dbReference type="SUPFAM" id="SSF53448">
    <property type="entry name" value="Nucleotide-diphospho-sugar transferases"/>
    <property type="match status" value="1"/>
</dbReference>
<feature type="domain" description="Nucleotidyl transferase" evidence="3">
    <location>
        <begin position="8"/>
        <end position="177"/>
    </location>
</feature>
<keyword evidence="5" id="KW-1185">Reference proteome</keyword>
<dbReference type="InterPro" id="IPR050065">
    <property type="entry name" value="GlmU-like"/>
</dbReference>
<proteinExistence type="predicted"/>
<dbReference type="InterPro" id="IPR016873">
    <property type="entry name" value="Caps_polysacc_synth_BcbE_prd"/>
</dbReference>
<dbReference type="CDD" id="cd04183">
    <property type="entry name" value="GT2_BcE_like"/>
    <property type="match status" value="1"/>
</dbReference>
<dbReference type="Pfam" id="PF00483">
    <property type="entry name" value="NTP_transferase"/>
    <property type="match status" value="1"/>
</dbReference>
<dbReference type="InterPro" id="IPR029044">
    <property type="entry name" value="Nucleotide-diphossugar_trans"/>
</dbReference>
<dbReference type="AlphaFoldDB" id="A0AAP4LC58"/>
<reference evidence="4 5" key="1">
    <citation type="submission" date="2023-06" db="EMBL/GenBank/DDBJ databases">
        <title>Identification and characterization of antibiotic-resistant Gram-negative bacteria.</title>
        <authorList>
            <person name="Cho G.-S."/>
            <person name="Lee J."/>
            <person name="Tai E."/>
            <person name="Jeong S."/>
            <person name="Kim I."/>
            <person name="Kim B.-E."/>
            <person name="Jeong M.-I."/>
            <person name="Oh K.-K."/>
            <person name="Franz C.M.A.P."/>
        </authorList>
    </citation>
    <scope>NUCLEOTIDE SEQUENCE [LARGE SCALE GENOMIC DNA]</scope>
    <source>
        <strain evidence="4 5">V106_12</strain>
    </source>
</reference>
<protein>
    <submittedName>
        <fullName evidence="4">Glycosyltransferase family 2 protein</fullName>
    </submittedName>
</protein>
<dbReference type="PANTHER" id="PTHR43584">
    <property type="entry name" value="NUCLEOTIDYL TRANSFERASE"/>
    <property type="match status" value="1"/>
</dbReference>
<accession>A0AAP4LC58</accession>
<dbReference type="InterPro" id="IPR005835">
    <property type="entry name" value="NTP_transferase_dom"/>
</dbReference>
<dbReference type="RefSeq" id="WP_285149599.1">
    <property type="nucleotide sequence ID" value="NZ_JASSOM010000073.1"/>
</dbReference>
<gene>
    <name evidence="4" type="ORF">QQF32_19645</name>
</gene>
<comment type="caution">
    <text evidence="4">The sequence shown here is derived from an EMBL/GenBank/DDBJ whole genome shotgun (WGS) entry which is preliminary data.</text>
</comment>
<dbReference type="GO" id="GO:0016779">
    <property type="term" value="F:nucleotidyltransferase activity"/>
    <property type="evidence" value="ECO:0007669"/>
    <property type="project" value="UniProtKB-KW"/>
</dbReference>
<dbReference type="Gene3D" id="3.90.550.10">
    <property type="entry name" value="Spore Coat Polysaccharide Biosynthesis Protein SpsA, Chain A"/>
    <property type="match status" value="1"/>
</dbReference>
<keyword evidence="2" id="KW-0548">Nucleotidyltransferase</keyword>
<keyword evidence="1" id="KW-0808">Transferase</keyword>
<evidence type="ECO:0000259" key="3">
    <source>
        <dbReference type="Pfam" id="PF00483"/>
    </source>
</evidence>
<name>A0AAP4LC58_9ENTR</name>
<evidence type="ECO:0000313" key="5">
    <source>
        <dbReference type="Proteomes" id="UP001223214"/>
    </source>
</evidence>
<evidence type="ECO:0000256" key="2">
    <source>
        <dbReference type="ARBA" id="ARBA00022695"/>
    </source>
</evidence>
<sequence>MLNIVIPMAGEGSRFANAGYADPKPFIDVAGVPMIELVISNLRPDYDHRFIFVCQQEHLQRYDFRSSLTTLAPGCEVIGLSGKTDGALCSVMQAAGWIDNDSPLIIANSDQWVDSDINTFVECLTTEQLDGLVMTMKASDAKWSYAQLNSDGWVTQVVEKEVISDEATVGIYGFTRGTDFCRFARRMIANNLRSQGEFYVAPVYTLMAQAGLNRIRVQNIGVEGNGMHGLGTPADLQTFLHHPVLERALSVKRVAA</sequence>
<organism evidence="4 5">
    <name type="scientific">Lelliottia wanjuensis</name>
    <dbReference type="NCBI Taxonomy" id="3050585"/>
    <lineage>
        <taxon>Bacteria</taxon>
        <taxon>Pseudomonadati</taxon>
        <taxon>Pseudomonadota</taxon>
        <taxon>Gammaproteobacteria</taxon>
        <taxon>Enterobacterales</taxon>
        <taxon>Enterobacteriaceae</taxon>
        <taxon>Lelliottia</taxon>
    </lineage>
</organism>
<evidence type="ECO:0000256" key="1">
    <source>
        <dbReference type="ARBA" id="ARBA00022679"/>
    </source>
</evidence>
<dbReference type="EMBL" id="JASSOM010000073">
    <property type="protein sequence ID" value="MDK9365415.1"/>
    <property type="molecule type" value="Genomic_DNA"/>
</dbReference>
<dbReference type="PANTHER" id="PTHR43584:SF8">
    <property type="entry name" value="N-ACETYLMURAMATE ALPHA-1-PHOSPHATE URIDYLYLTRANSFERASE"/>
    <property type="match status" value="1"/>
</dbReference>
<evidence type="ECO:0000313" key="4">
    <source>
        <dbReference type="EMBL" id="MDK9365415.1"/>
    </source>
</evidence>
<dbReference type="Proteomes" id="UP001223214">
    <property type="component" value="Unassembled WGS sequence"/>
</dbReference>